<evidence type="ECO:0008006" key="4">
    <source>
        <dbReference type="Google" id="ProtNLM"/>
    </source>
</evidence>
<keyword evidence="3" id="KW-1185">Reference proteome</keyword>
<protein>
    <recommendedName>
        <fullName evidence="4">Outer membrane protein with beta-barrel domain</fullName>
    </recommendedName>
</protein>
<accession>A0A4Q0NQ12</accession>
<reference evidence="2 3" key="1">
    <citation type="submission" date="2018-07" db="EMBL/GenBank/DDBJ databases">
        <title>Leeuwenhoekiella genomics.</title>
        <authorList>
            <person name="Tahon G."/>
            <person name="Willems A."/>
        </authorList>
    </citation>
    <scope>NUCLEOTIDE SEQUENCE [LARGE SCALE GENOMIC DNA]</scope>
    <source>
        <strain evidence="2 3">R-50232</strain>
    </source>
</reference>
<dbReference type="RefSeq" id="WP_128762234.1">
    <property type="nucleotide sequence ID" value="NZ_QOVI01000006.1"/>
</dbReference>
<keyword evidence="1" id="KW-0732">Signal</keyword>
<dbReference type="InterPro" id="IPR046495">
    <property type="entry name" value="DUF6588"/>
</dbReference>
<dbReference type="Pfam" id="PF20230">
    <property type="entry name" value="DUF6588"/>
    <property type="match status" value="1"/>
</dbReference>
<evidence type="ECO:0000313" key="3">
    <source>
        <dbReference type="Proteomes" id="UP000289821"/>
    </source>
</evidence>
<dbReference type="Proteomes" id="UP000289821">
    <property type="component" value="Unassembled WGS sequence"/>
</dbReference>
<dbReference type="AlphaFoldDB" id="A0A4Q0NQ12"/>
<feature type="signal peptide" evidence="1">
    <location>
        <begin position="1"/>
        <end position="19"/>
    </location>
</feature>
<comment type="caution">
    <text evidence="2">The sequence shown here is derived from an EMBL/GenBank/DDBJ whole genome shotgun (WGS) entry which is preliminary data.</text>
</comment>
<dbReference type="OrthoDB" id="1420433at2"/>
<organism evidence="2 3">
    <name type="scientific">Leeuwenhoekiella aestuarii</name>
    <dbReference type="NCBI Taxonomy" id="2249426"/>
    <lineage>
        <taxon>Bacteria</taxon>
        <taxon>Pseudomonadati</taxon>
        <taxon>Bacteroidota</taxon>
        <taxon>Flavobacteriia</taxon>
        <taxon>Flavobacteriales</taxon>
        <taxon>Flavobacteriaceae</taxon>
        <taxon>Leeuwenhoekiella</taxon>
    </lineage>
</organism>
<name>A0A4Q0NQ12_9FLAO</name>
<evidence type="ECO:0000313" key="2">
    <source>
        <dbReference type="EMBL" id="RXG12559.1"/>
    </source>
</evidence>
<sequence>MKKLLLFLSAVTLSANAFAQDDDGFEAIIVAGAADANTLMGAYIAPAMEGLVYSMSGGWYHTAKTHKKLGFDITIGVNAAIVPTEKELFSFADLNFENTITASPGTTPTVAGSGNPAEVTVVTQDGDTGTFTMPEGIKDDLPLNAMPAPTLQASVGLIYDTDLMVRATPKLGSDDVKGSLFGVGLKHNLMQYLGPLDKLPLNVAVMGAFTSMNVDYDIEDGSSVDGVNQAAEFKLNSYTFQGVASLDFPFITVYGGLGYTGGKSELNVLGTYNVDYNGGADRTTLTDPIALSYSPSSVRASLGARLNLAFFKIYADYTVQEYNNLSAGIAFSFR</sequence>
<evidence type="ECO:0000256" key="1">
    <source>
        <dbReference type="SAM" id="SignalP"/>
    </source>
</evidence>
<proteinExistence type="predicted"/>
<feature type="chain" id="PRO_5020517862" description="Outer membrane protein with beta-barrel domain" evidence="1">
    <location>
        <begin position="20"/>
        <end position="334"/>
    </location>
</feature>
<gene>
    <name evidence="2" type="ORF">DSM04_10640</name>
</gene>
<dbReference type="EMBL" id="QOVI01000006">
    <property type="protein sequence ID" value="RXG12559.1"/>
    <property type="molecule type" value="Genomic_DNA"/>
</dbReference>